<protein>
    <submittedName>
        <fullName evidence="1">Uncharacterized protein</fullName>
    </submittedName>
</protein>
<sequence>MKHLVFFIPGSLETQLKQVTGKNPDLKGDEGRRILTSFIDQCQREDTPWLSALESLLSS</sequence>
<evidence type="ECO:0000313" key="1">
    <source>
        <dbReference type="EMBL" id="MBR1369620.1"/>
    </source>
</evidence>
<dbReference type="Proteomes" id="UP000730161">
    <property type="component" value="Unassembled WGS sequence"/>
</dbReference>
<proteinExistence type="predicted"/>
<comment type="caution">
    <text evidence="1">The sequence shown here is derived from an EMBL/GenBank/DDBJ whole genome shotgun (WGS) entry which is preliminary data.</text>
</comment>
<accession>A0A8J7WB07</accession>
<dbReference type="RefSeq" id="WP_211531344.1">
    <property type="nucleotide sequence ID" value="NZ_JWHL01000015.1"/>
</dbReference>
<organism evidence="1 2">
    <name type="scientific">Methanocalculus chunghsingensis</name>
    <dbReference type="NCBI Taxonomy" id="156457"/>
    <lineage>
        <taxon>Archaea</taxon>
        <taxon>Methanobacteriati</taxon>
        <taxon>Methanobacteriota</taxon>
        <taxon>Stenosarchaea group</taxon>
        <taxon>Methanomicrobia</taxon>
        <taxon>Methanomicrobiales</taxon>
        <taxon>Methanocalculaceae</taxon>
        <taxon>Methanocalculus</taxon>
    </lineage>
</organism>
<dbReference type="AlphaFoldDB" id="A0A8J7WB07"/>
<gene>
    <name evidence="1" type="ORF">RJ53_09050</name>
</gene>
<name>A0A8J7WB07_9EURY</name>
<reference evidence="1" key="1">
    <citation type="submission" date="2014-12" db="EMBL/GenBank/DDBJ databases">
        <authorList>
            <person name="Huang H.-H."/>
            <person name="Chen S.-C."/>
            <person name="Lai M.-C."/>
        </authorList>
    </citation>
    <scope>NUCLEOTIDE SEQUENCE</scope>
    <source>
        <strain evidence="1">K1F9705b</strain>
    </source>
</reference>
<evidence type="ECO:0000313" key="2">
    <source>
        <dbReference type="Proteomes" id="UP000730161"/>
    </source>
</evidence>
<dbReference type="EMBL" id="JWHL01000015">
    <property type="protein sequence ID" value="MBR1369620.1"/>
    <property type="molecule type" value="Genomic_DNA"/>
</dbReference>
<keyword evidence="2" id="KW-1185">Reference proteome</keyword>